<reference evidence="2" key="1">
    <citation type="submission" date="2023-08" db="EMBL/GenBank/DDBJ databases">
        <authorList>
            <person name="Chen Y."/>
            <person name="Shah S."/>
            <person name="Dougan E. K."/>
            <person name="Thang M."/>
            <person name="Chan C."/>
        </authorList>
    </citation>
    <scope>NUCLEOTIDE SEQUENCE</scope>
</reference>
<name>A0AA36IXH4_9DINO</name>
<gene>
    <name evidence="2" type="ORF">EVOR1521_LOCUS19232</name>
</gene>
<dbReference type="InterPro" id="IPR029044">
    <property type="entry name" value="Nucleotide-diphossugar_trans"/>
</dbReference>
<protein>
    <submittedName>
        <fullName evidence="2">Uncharacterized protein</fullName>
    </submittedName>
</protein>
<dbReference type="Proteomes" id="UP001178507">
    <property type="component" value="Unassembled WGS sequence"/>
</dbReference>
<sequence length="403" mass="46255">MVLAFRNPGLACACLAHLVVGREEDLSITRIIHQQFRTPDKSAWPPEWRSLSALWQKQQWKWQFWTDEDEAKLFHEDLPEFEELYHWIPNCLQAKISQADLSTYAILYVHGGVYADMDTAPLGDLEIFLQSAKRAAGRHVAVVVNIARPDDGLLEVRGVGGLAEPYSTDTDLMMSTAPRHPFFYQALVSIRDYARQHNQTVCGRDRRTPTYDLMFLTAWGRLSMCTRAWTEHGMNHSGLQLLESLFLRDPVDATFAHMALHVLGNISLEELQSNPPPKSDLRLDRWLERKLLHQSAPRQGYASLDPFALQVLFQAPDLLLAPIAVSPMLSKRELRELHLRCQEDTSCFKQNLTKTAEMQLPKRDPQHNLLLVFNEDDGIWEGSWNAEEQQAFRNMEAKQTLEL</sequence>
<dbReference type="AlphaFoldDB" id="A0AA36IXH4"/>
<evidence type="ECO:0000313" key="3">
    <source>
        <dbReference type="Proteomes" id="UP001178507"/>
    </source>
</evidence>
<dbReference type="EMBL" id="CAUJNA010002891">
    <property type="protein sequence ID" value="CAJ1394614.1"/>
    <property type="molecule type" value="Genomic_DNA"/>
</dbReference>
<organism evidence="2 3">
    <name type="scientific">Effrenium voratum</name>
    <dbReference type="NCBI Taxonomy" id="2562239"/>
    <lineage>
        <taxon>Eukaryota</taxon>
        <taxon>Sar</taxon>
        <taxon>Alveolata</taxon>
        <taxon>Dinophyceae</taxon>
        <taxon>Suessiales</taxon>
        <taxon>Symbiodiniaceae</taxon>
        <taxon>Effrenium</taxon>
    </lineage>
</organism>
<dbReference type="Gene3D" id="3.90.550.20">
    <property type="match status" value="1"/>
</dbReference>
<dbReference type="PANTHER" id="PTHR32385:SF23">
    <property type="entry name" value="NUCLEOTIDE-DIPHOSPHO-SUGAR TRANSFERASE"/>
    <property type="match status" value="1"/>
</dbReference>
<dbReference type="GO" id="GO:0000030">
    <property type="term" value="F:mannosyltransferase activity"/>
    <property type="evidence" value="ECO:0007669"/>
    <property type="project" value="TreeGrafter"/>
</dbReference>
<dbReference type="InterPro" id="IPR051706">
    <property type="entry name" value="Glycosyltransferase_domain"/>
</dbReference>
<keyword evidence="1" id="KW-0808">Transferase</keyword>
<dbReference type="GO" id="GO:0051999">
    <property type="term" value="P:mannosyl-inositol phosphorylceramide biosynthetic process"/>
    <property type="evidence" value="ECO:0007669"/>
    <property type="project" value="TreeGrafter"/>
</dbReference>
<dbReference type="PANTHER" id="PTHR32385">
    <property type="entry name" value="MANNOSYL PHOSPHORYLINOSITOL CERAMIDE SYNTHASE"/>
    <property type="match status" value="1"/>
</dbReference>
<accession>A0AA36IXH4</accession>
<dbReference type="GO" id="GO:0016020">
    <property type="term" value="C:membrane"/>
    <property type="evidence" value="ECO:0007669"/>
    <property type="project" value="GOC"/>
</dbReference>
<comment type="caution">
    <text evidence="2">The sequence shown here is derived from an EMBL/GenBank/DDBJ whole genome shotgun (WGS) entry which is preliminary data.</text>
</comment>
<keyword evidence="3" id="KW-1185">Reference proteome</keyword>
<dbReference type="Pfam" id="PF04488">
    <property type="entry name" value="Gly_transf_sug"/>
    <property type="match status" value="1"/>
</dbReference>
<proteinExistence type="predicted"/>
<evidence type="ECO:0000313" key="2">
    <source>
        <dbReference type="EMBL" id="CAJ1394614.1"/>
    </source>
</evidence>
<dbReference type="InterPro" id="IPR007577">
    <property type="entry name" value="GlycoTrfase_DXD_sugar-bd_CS"/>
</dbReference>
<evidence type="ECO:0000256" key="1">
    <source>
        <dbReference type="ARBA" id="ARBA00022679"/>
    </source>
</evidence>
<dbReference type="SUPFAM" id="SSF53448">
    <property type="entry name" value="Nucleotide-diphospho-sugar transferases"/>
    <property type="match status" value="1"/>
</dbReference>